<reference evidence="7" key="1">
    <citation type="submission" date="2025-08" db="UniProtKB">
        <authorList>
            <consortium name="RefSeq"/>
        </authorList>
    </citation>
    <scope>IDENTIFICATION</scope>
</reference>
<dbReference type="Gene3D" id="1.20.5.170">
    <property type="match status" value="1"/>
</dbReference>
<name>A0A1U7YNY5_NELNU</name>
<evidence type="ECO:0000256" key="2">
    <source>
        <dbReference type="ARBA" id="ARBA00023125"/>
    </source>
</evidence>
<dbReference type="PROSITE" id="PS50217">
    <property type="entry name" value="BZIP"/>
    <property type="match status" value="1"/>
</dbReference>
<dbReference type="STRING" id="4432.A0A1U7YNY5"/>
<dbReference type="GeneID" id="104586228"/>
<dbReference type="FunFam" id="1.20.5.170:FF:000036">
    <property type="entry name" value="ABSCISIC ACID-INSENSITIVE 5-like protein 2"/>
    <property type="match status" value="1"/>
</dbReference>
<dbReference type="Pfam" id="PF00170">
    <property type="entry name" value="bZIP_1"/>
    <property type="match status" value="1"/>
</dbReference>
<evidence type="ECO:0000313" key="6">
    <source>
        <dbReference type="Proteomes" id="UP000189703"/>
    </source>
</evidence>
<dbReference type="GO" id="GO:0003700">
    <property type="term" value="F:DNA-binding transcription factor activity"/>
    <property type="evidence" value="ECO:0007669"/>
    <property type="project" value="InterPro"/>
</dbReference>
<sequence length="312" mass="34283">MASSKVMASSGSANSDLARQPSIYSRTVPELQNGQKKKFGGSMNMDELLRNMYGDNPAAEMIPPAGSGSGEGQANGAAGMSSLATQGSFTLPKSHKPVDEVWKEIAASGGDRKIRAVEEGQYFKDPAIEQMTLEDFLAKAGAVREEDVRIPQVSGAGQGVYPVDPLLANRFPQQQLEGSIAGFGNGVEGGAAVGVGRGKRRIVEEPIDKAAQQRQRRMIKNRESAARSRERKQAYTVELESLVAQLEEENARLLKEQAEQTKKRFMQSRIIRNKDVLLATVALHSLLMEYVIPVEEKRRPPRVLRRIHSVQW</sequence>
<dbReference type="OMA" id="HADHSRI"/>
<dbReference type="PANTHER" id="PTHR22952:SF392">
    <property type="entry name" value="BZIP TRANSCRIPTION FACTOR 12"/>
    <property type="match status" value="1"/>
</dbReference>
<dbReference type="GO" id="GO:0005634">
    <property type="term" value="C:nucleus"/>
    <property type="evidence" value="ECO:0000318"/>
    <property type="project" value="GO_Central"/>
</dbReference>
<dbReference type="GO" id="GO:0003677">
    <property type="term" value="F:DNA binding"/>
    <property type="evidence" value="ECO:0007669"/>
    <property type="project" value="UniProtKB-KW"/>
</dbReference>
<keyword evidence="6" id="KW-1185">Reference proteome</keyword>
<organism evidence="6 7">
    <name type="scientific">Nelumbo nucifera</name>
    <name type="common">Sacred lotus</name>
    <dbReference type="NCBI Taxonomy" id="4432"/>
    <lineage>
        <taxon>Eukaryota</taxon>
        <taxon>Viridiplantae</taxon>
        <taxon>Streptophyta</taxon>
        <taxon>Embryophyta</taxon>
        <taxon>Tracheophyta</taxon>
        <taxon>Spermatophyta</taxon>
        <taxon>Magnoliopsida</taxon>
        <taxon>Proteales</taxon>
        <taxon>Nelumbonaceae</taxon>
        <taxon>Nelumbo</taxon>
    </lineage>
</organism>
<dbReference type="Proteomes" id="UP000189703">
    <property type="component" value="Unplaced"/>
</dbReference>
<dbReference type="KEGG" id="nnu:104586228"/>
<proteinExistence type="predicted"/>
<keyword evidence="3" id="KW-0539">Nucleus</keyword>
<evidence type="ECO:0000313" key="7">
    <source>
        <dbReference type="RefSeq" id="XP_010241690.1"/>
    </source>
</evidence>
<dbReference type="CDD" id="cd14707">
    <property type="entry name" value="bZIP_plant_BZIP46"/>
    <property type="match status" value="1"/>
</dbReference>
<feature type="region of interest" description="Disordered" evidence="5">
    <location>
        <begin position="54"/>
        <end position="79"/>
    </location>
</feature>
<comment type="subcellular location">
    <subcellularLocation>
        <location evidence="1">Nucleus</location>
    </subcellularLocation>
</comment>
<evidence type="ECO:0000256" key="1">
    <source>
        <dbReference type="ARBA" id="ARBA00004123"/>
    </source>
</evidence>
<keyword evidence="4" id="KW-0175">Coiled coil</keyword>
<dbReference type="InterPro" id="IPR043452">
    <property type="entry name" value="BZIP46-like"/>
</dbReference>
<dbReference type="OrthoDB" id="644067at2759"/>
<feature type="region of interest" description="Disordered" evidence="5">
    <location>
        <begin position="1"/>
        <end position="42"/>
    </location>
</feature>
<dbReference type="GO" id="GO:0045893">
    <property type="term" value="P:positive regulation of DNA-templated transcription"/>
    <property type="evidence" value="ECO:0007669"/>
    <property type="project" value="InterPro"/>
</dbReference>
<dbReference type="InterPro" id="IPR046347">
    <property type="entry name" value="bZIP_sf"/>
</dbReference>
<gene>
    <name evidence="7" type="primary">LOC104586228</name>
</gene>
<dbReference type="AlphaFoldDB" id="A0A1U7YNY5"/>
<dbReference type="RefSeq" id="XP_010241690.1">
    <property type="nucleotide sequence ID" value="XM_010243388.2"/>
</dbReference>
<accession>A0A1U7YNY5</accession>
<dbReference type="PROSITE" id="PS00036">
    <property type="entry name" value="BZIP_BASIC"/>
    <property type="match status" value="1"/>
</dbReference>
<evidence type="ECO:0000256" key="4">
    <source>
        <dbReference type="SAM" id="Coils"/>
    </source>
</evidence>
<dbReference type="eggNOG" id="ENOG502RXGY">
    <property type="taxonomic scope" value="Eukaryota"/>
</dbReference>
<protein>
    <submittedName>
        <fullName evidence="7">G-box-binding factor 4-like isoform X1</fullName>
    </submittedName>
</protein>
<dbReference type="SUPFAM" id="SSF57959">
    <property type="entry name" value="Leucine zipper domain"/>
    <property type="match status" value="1"/>
</dbReference>
<dbReference type="InterPro" id="IPR004827">
    <property type="entry name" value="bZIP"/>
</dbReference>
<dbReference type="SMART" id="SM00338">
    <property type="entry name" value="BRLZ"/>
    <property type="match status" value="1"/>
</dbReference>
<evidence type="ECO:0000256" key="5">
    <source>
        <dbReference type="SAM" id="MobiDB-lite"/>
    </source>
</evidence>
<dbReference type="PANTHER" id="PTHR22952">
    <property type="entry name" value="CAMP-RESPONSE ELEMENT BINDING PROTEIN-RELATED"/>
    <property type="match status" value="1"/>
</dbReference>
<feature type="coiled-coil region" evidence="4">
    <location>
        <begin position="232"/>
        <end position="264"/>
    </location>
</feature>
<dbReference type="FunCoup" id="A0A1U7YNY5">
    <property type="interactions" value="1977"/>
</dbReference>
<keyword evidence="2" id="KW-0238">DNA-binding</keyword>
<feature type="compositionally biased region" description="Polar residues" evidence="5">
    <location>
        <begin position="1"/>
        <end position="34"/>
    </location>
</feature>
<evidence type="ECO:0000256" key="3">
    <source>
        <dbReference type="ARBA" id="ARBA00023242"/>
    </source>
</evidence>